<dbReference type="RefSeq" id="WP_378280465.1">
    <property type="nucleotide sequence ID" value="NZ_JBHSON010000005.1"/>
</dbReference>
<dbReference type="EMBL" id="JBHSON010000005">
    <property type="protein sequence ID" value="MFC5744900.1"/>
    <property type="molecule type" value="Genomic_DNA"/>
</dbReference>
<accession>A0ABW0ZVD3</accession>
<reference evidence="2" key="1">
    <citation type="journal article" date="2019" name="Int. J. Syst. Evol. Microbiol.">
        <title>The Global Catalogue of Microorganisms (GCM) 10K type strain sequencing project: providing services to taxonomists for standard genome sequencing and annotation.</title>
        <authorList>
            <consortium name="The Broad Institute Genomics Platform"/>
            <consortium name="The Broad Institute Genome Sequencing Center for Infectious Disease"/>
            <person name="Wu L."/>
            <person name="Ma J."/>
        </authorList>
    </citation>
    <scope>NUCLEOTIDE SEQUENCE [LARGE SCALE GENOMIC DNA]</scope>
    <source>
        <strain evidence="2">KCTC 42087</strain>
    </source>
</reference>
<proteinExistence type="predicted"/>
<keyword evidence="2" id="KW-1185">Reference proteome</keyword>
<name>A0ABW0ZVD3_9ACTN</name>
<dbReference type="Proteomes" id="UP001596074">
    <property type="component" value="Unassembled WGS sequence"/>
</dbReference>
<evidence type="ECO:0000313" key="2">
    <source>
        <dbReference type="Proteomes" id="UP001596074"/>
    </source>
</evidence>
<protein>
    <submittedName>
        <fullName evidence="1">Uncharacterized protein</fullName>
    </submittedName>
</protein>
<comment type="caution">
    <text evidence="1">The sequence shown here is derived from an EMBL/GenBank/DDBJ whole genome shotgun (WGS) entry which is preliminary data.</text>
</comment>
<gene>
    <name evidence="1" type="ORF">ACFPZN_04645</name>
</gene>
<sequence>MRAATAYSSESCAERTAAVAVTATPSGVALNPLPVASGSRVTCLSWVIQQRDADLGCGIVPYHTEGDPVGGAAQVRVGAGRGSVEETGTCHRDHSR</sequence>
<evidence type="ECO:0000313" key="1">
    <source>
        <dbReference type="EMBL" id="MFC5744900.1"/>
    </source>
</evidence>
<organism evidence="1 2">
    <name type="scientific">Actinomadura rugatobispora</name>
    <dbReference type="NCBI Taxonomy" id="1994"/>
    <lineage>
        <taxon>Bacteria</taxon>
        <taxon>Bacillati</taxon>
        <taxon>Actinomycetota</taxon>
        <taxon>Actinomycetes</taxon>
        <taxon>Streptosporangiales</taxon>
        <taxon>Thermomonosporaceae</taxon>
        <taxon>Actinomadura</taxon>
    </lineage>
</organism>